<evidence type="ECO:0000313" key="2">
    <source>
        <dbReference type="EMBL" id="KAL1499416.1"/>
    </source>
</evidence>
<dbReference type="AlphaFoldDB" id="A0AB34IIL0"/>
<keyword evidence="3" id="KW-1185">Reference proteome</keyword>
<comment type="caution">
    <text evidence="2">The sequence shown here is derived from an EMBL/GenBank/DDBJ whole genome shotgun (WGS) entry which is preliminary data.</text>
</comment>
<dbReference type="Proteomes" id="UP001515480">
    <property type="component" value="Unassembled WGS sequence"/>
</dbReference>
<gene>
    <name evidence="2" type="ORF">AB1Y20_011621</name>
</gene>
<accession>A0AB34IIL0</accession>
<protein>
    <submittedName>
        <fullName evidence="2">Uncharacterized protein</fullName>
    </submittedName>
</protein>
<sequence>MPDSLPRLVIQVASAEVEVGEEGAAGIQEVMAGCVEAMEEVAATVSTAGRPVGKGAEEEPLVEPEVVEVTAGEGWPEGEAEGEAREEGCEQCAADGKEKQKDQEGVATAPATAPPPRATTFVRLFGQRAKLPHAMFLLLTRPARAAGQERQIGLLLLLIRFLRAAGDLLPAPCMPSRTLHISRHGLDS</sequence>
<dbReference type="EMBL" id="JBGBPQ010000025">
    <property type="protein sequence ID" value="KAL1499416.1"/>
    <property type="molecule type" value="Genomic_DNA"/>
</dbReference>
<proteinExistence type="predicted"/>
<name>A0AB34IIL0_PRYPA</name>
<organism evidence="2 3">
    <name type="scientific">Prymnesium parvum</name>
    <name type="common">Toxic golden alga</name>
    <dbReference type="NCBI Taxonomy" id="97485"/>
    <lineage>
        <taxon>Eukaryota</taxon>
        <taxon>Haptista</taxon>
        <taxon>Haptophyta</taxon>
        <taxon>Prymnesiophyceae</taxon>
        <taxon>Prymnesiales</taxon>
        <taxon>Prymnesiaceae</taxon>
        <taxon>Prymnesium</taxon>
    </lineage>
</organism>
<evidence type="ECO:0000313" key="3">
    <source>
        <dbReference type="Proteomes" id="UP001515480"/>
    </source>
</evidence>
<feature type="compositionally biased region" description="Basic and acidic residues" evidence="1">
    <location>
        <begin position="95"/>
        <end position="104"/>
    </location>
</feature>
<feature type="region of interest" description="Disordered" evidence="1">
    <location>
        <begin position="74"/>
        <end position="117"/>
    </location>
</feature>
<reference evidence="2 3" key="1">
    <citation type="journal article" date="2024" name="Science">
        <title>Giant polyketide synthase enzymes in the biosynthesis of giant marine polyether toxins.</title>
        <authorList>
            <person name="Fallon T.R."/>
            <person name="Shende V.V."/>
            <person name="Wierzbicki I.H."/>
            <person name="Pendleton A.L."/>
            <person name="Watervoot N.F."/>
            <person name="Auber R.P."/>
            <person name="Gonzalez D.J."/>
            <person name="Wisecaver J.H."/>
            <person name="Moore B.S."/>
        </authorList>
    </citation>
    <scope>NUCLEOTIDE SEQUENCE [LARGE SCALE GENOMIC DNA]</scope>
    <source>
        <strain evidence="2 3">12B1</strain>
    </source>
</reference>
<evidence type="ECO:0000256" key="1">
    <source>
        <dbReference type="SAM" id="MobiDB-lite"/>
    </source>
</evidence>